<gene>
    <name evidence="1" type="ORF">EYC84_002884</name>
</gene>
<dbReference type="AlphaFoldDB" id="A0A5M9JRX3"/>
<protein>
    <submittedName>
        <fullName evidence="1">Uncharacterized protein</fullName>
    </submittedName>
</protein>
<name>A0A5M9JRX3_MONFR</name>
<reference evidence="1 2" key="1">
    <citation type="submission" date="2019-06" db="EMBL/GenBank/DDBJ databases">
        <title>Genome Sequence of the Brown Rot Fungal Pathogen Monilinia fructicola.</title>
        <authorList>
            <person name="De Miccolis Angelini R.M."/>
            <person name="Landi L."/>
            <person name="Abate D."/>
            <person name="Pollastro S."/>
            <person name="Romanazzi G."/>
            <person name="Faretra F."/>
        </authorList>
    </citation>
    <scope>NUCLEOTIDE SEQUENCE [LARGE SCALE GENOMIC DNA]</scope>
    <source>
        <strain evidence="1 2">Mfrc123</strain>
    </source>
</reference>
<accession>A0A5M9JRX3</accession>
<dbReference type="Proteomes" id="UP000322873">
    <property type="component" value="Unassembled WGS sequence"/>
</dbReference>
<organism evidence="1 2">
    <name type="scientific">Monilinia fructicola</name>
    <name type="common">Brown rot fungus</name>
    <name type="synonym">Ciboria fructicola</name>
    <dbReference type="NCBI Taxonomy" id="38448"/>
    <lineage>
        <taxon>Eukaryota</taxon>
        <taxon>Fungi</taxon>
        <taxon>Dikarya</taxon>
        <taxon>Ascomycota</taxon>
        <taxon>Pezizomycotina</taxon>
        <taxon>Leotiomycetes</taxon>
        <taxon>Helotiales</taxon>
        <taxon>Sclerotiniaceae</taxon>
        <taxon>Monilinia</taxon>
    </lineage>
</organism>
<keyword evidence="2" id="KW-1185">Reference proteome</keyword>
<evidence type="ECO:0000313" key="1">
    <source>
        <dbReference type="EMBL" id="KAA8572258.1"/>
    </source>
</evidence>
<evidence type="ECO:0000313" key="2">
    <source>
        <dbReference type="Proteomes" id="UP000322873"/>
    </source>
</evidence>
<dbReference type="VEuPathDB" id="FungiDB:MFRU_003g05180"/>
<proteinExistence type="predicted"/>
<dbReference type="EMBL" id="VICG01000004">
    <property type="protein sequence ID" value="KAA8572258.1"/>
    <property type="molecule type" value="Genomic_DNA"/>
</dbReference>
<comment type="caution">
    <text evidence="1">The sequence shown here is derived from an EMBL/GenBank/DDBJ whole genome shotgun (WGS) entry which is preliminary data.</text>
</comment>
<sequence>MPFDTIAQEEHCRYRISPTRETIFYFVDPGGKTVDPKTKGFLAPKIRCDTLPSFGTQAFADFISSAWPSKADDRPELLRLHVNKNSAAADYVSGDRIWTIKVHEMRDEDPVMWKAYTLAACHTPTIDIFHLNHAEIILLLSRIPATAVGMDITCLLKRP</sequence>